<dbReference type="InterPro" id="IPR008972">
    <property type="entry name" value="Cupredoxin"/>
</dbReference>
<feature type="compositionally biased region" description="Basic and acidic residues" evidence="1">
    <location>
        <begin position="203"/>
        <end position="231"/>
    </location>
</feature>
<evidence type="ECO:0000313" key="2">
    <source>
        <dbReference type="EMBL" id="RZU42344.1"/>
    </source>
</evidence>
<comment type="caution">
    <text evidence="2">The sequence shown here is derived from an EMBL/GenBank/DDBJ whole genome shotgun (WGS) entry which is preliminary data.</text>
</comment>
<accession>A0A4Q7YY04</accession>
<dbReference type="OrthoDB" id="9772097at2"/>
<organism evidence="2 3">
    <name type="scientific">Edaphobacter modestus</name>
    <dbReference type="NCBI Taxonomy" id="388466"/>
    <lineage>
        <taxon>Bacteria</taxon>
        <taxon>Pseudomonadati</taxon>
        <taxon>Acidobacteriota</taxon>
        <taxon>Terriglobia</taxon>
        <taxon>Terriglobales</taxon>
        <taxon>Acidobacteriaceae</taxon>
        <taxon>Edaphobacter</taxon>
    </lineage>
</organism>
<proteinExistence type="predicted"/>
<evidence type="ECO:0008006" key="4">
    <source>
        <dbReference type="Google" id="ProtNLM"/>
    </source>
</evidence>
<keyword evidence="3" id="KW-1185">Reference proteome</keyword>
<feature type="region of interest" description="Disordered" evidence="1">
    <location>
        <begin position="201"/>
        <end position="231"/>
    </location>
</feature>
<evidence type="ECO:0000256" key="1">
    <source>
        <dbReference type="SAM" id="MobiDB-lite"/>
    </source>
</evidence>
<dbReference type="RefSeq" id="WP_130420108.1">
    <property type="nucleotide sequence ID" value="NZ_SHKW01000001.1"/>
</dbReference>
<dbReference type="AlphaFoldDB" id="A0A4Q7YY04"/>
<evidence type="ECO:0000313" key="3">
    <source>
        <dbReference type="Proteomes" id="UP000292958"/>
    </source>
</evidence>
<dbReference type="EMBL" id="SHKW01000001">
    <property type="protein sequence ID" value="RZU42344.1"/>
    <property type="molecule type" value="Genomic_DNA"/>
</dbReference>
<sequence length="231" mass="25655">MTRSIRVLLLALLTVASFLGVDSSLRAADISVRLAPKSVGPEKASAAVIWLKPLHDDPSRAVAPGRFTLVQKNKTFTPHLLVVPMGSSVAFPNTDPFFHNVFSLFDGKRFDLGLYEAGSTRSVLFSREGISYIFCNIHSEMSAVVISLNTPYFSIADSKGEFRIAGVPSGDYDLYVWIEGQRQNSLDKQTRRIHVGSESADLGEIRPDEPEREPHRNKFGRSYDVDAHPIY</sequence>
<dbReference type="Proteomes" id="UP000292958">
    <property type="component" value="Unassembled WGS sequence"/>
</dbReference>
<name>A0A4Q7YY04_9BACT</name>
<gene>
    <name evidence="2" type="ORF">BDD14_3909</name>
</gene>
<dbReference type="InterPro" id="IPR008969">
    <property type="entry name" value="CarboxyPept-like_regulatory"/>
</dbReference>
<dbReference type="SUPFAM" id="SSF49464">
    <property type="entry name" value="Carboxypeptidase regulatory domain-like"/>
    <property type="match status" value="1"/>
</dbReference>
<dbReference type="SUPFAM" id="SSF49503">
    <property type="entry name" value="Cupredoxins"/>
    <property type="match status" value="1"/>
</dbReference>
<protein>
    <recommendedName>
        <fullName evidence="4">Plastocyanin</fullName>
    </recommendedName>
</protein>
<reference evidence="2 3" key="1">
    <citation type="submission" date="2019-02" db="EMBL/GenBank/DDBJ databases">
        <title>Genomic Encyclopedia of Archaeal and Bacterial Type Strains, Phase II (KMG-II): from individual species to whole genera.</title>
        <authorList>
            <person name="Goeker M."/>
        </authorList>
    </citation>
    <scope>NUCLEOTIDE SEQUENCE [LARGE SCALE GENOMIC DNA]</scope>
    <source>
        <strain evidence="2 3">DSM 18101</strain>
    </source>
</reference>
<dbReference type="Gene3D" id="2.60.40.420">
    <property type="entry name" value="Cupredoxins - blue copper proteins"/>
    <property type="match status" value="1"/>
</dbReference>